<proteinExistence type="predicted"/>
<dbReference type="EMBL" id="JAMLJN010000009">
    <property type="protein sequence ID" value="MCL9770888.1"/>
    <property type="molecule type" value="Genomic_DNA"/>
</dbReference>
<dbReference type="Proteomes" id="UP001203342">
    <property type="component" value="Unassembled WGS sequence"/>
</dbReference>
<evidence type="ECO:0000313" key="1">
    <source>
        <dbReference type="EMBL" id="MCL9770888.1"/>
    </source>
</evidence>
<sequence length="164" mass="19456">MILLLVILFLIGKYQCDQNQKVDDFFSKVKRVEIVSYPSRTNWQEKDRFKTSELHLIIERISFKEKYIKDRIRLNEEQKNKLIDAFKEINLGIATQAACYEPRHLIVCFDENNKVYGYFELCIECGTYDSSKNMEGILNFSLEKGVEFEVLFKEFGIKHFTDNN</sequence>
<keyword evidence="2" id="KW-1185">Reference proteome</keyword>
<accession>A0ABT0TIU9</accession>
<reference evidence="1 2" key="1">
    <citation type="submission" date="2022-05" db="EMBL/GenBank/DDBJ databases">
        <title>Flavobacterium sp., isolated from activated sludge.</title>
        <authorList>
            <person name="Ran Q."/>
        </authorList>
    </citation>
    <scope>NUCLEOTIDE SEQUENCE [LARGE SCALE GENOMIC DNA]</scope>
    <source>
        <strain evidence="1 2">HXWNR69</strain>
    </source>
</reference>
<dbReference type="RefSeq" id="WP_250582616.1">
    <property type="nucleotide sequence ID" value="NZ_JAMLJN010000009.1"/>
</dbReference>
<comment type="caution">
    <text evidence="1">The sequence shown here is derived from an EMBL/GenBank/DDBJ whole genome shotgun (WGS) entry which is preliminary data.</text>
</comment>
<evidence type="ECO:0000313" key="2">
    <source>
        <dbReference type="Proteomes" id="UP001203342"/>
    </source>
</evidence>
<organism evidence="1 2">
    <name type="scientific">Flavobacterium fragile</name>
    <dbReference type="NCBI Taxonomy" id="2949085"/>
    <lineage>
        <taxon>Bacteria</taxon>
        <taxon>Pseudomonadati</taxon>
        <taxon>Bacteroidota</taxon>
        <taxon>Flavobacteriia</taxon>
        <taxon>Flavobacteriales</taxon>
        <taxon>Flavobacteriaceae</taxon>
        <taxon>Flavobacterium</taxon>
    </lineage>
</organism>
<protein>
    <submittedName>
        <fullName evidence="1">Uncharacterized protein</fullName>
    </submittedName>
</protein>
<name>A0ABT0TIU9_9FLAO</name>
<gene>
    <name evidence="1" type="ORF">NAT47_10705</name>
</gene>